<reference evidence="2 3" key="1">
    <citation type="submission" date="2024-10" db="EMBL/GenBank/DDBJ databases">
        <title>The Natural Products Discovery Center: Release of the First 8490 Sequenced Strains for Exploring Actinobacteria Biosynthetic Diversity.</title>
        <authorList>
            <person name="Kalkreuter E."/>
            <person name="Kautsar S.A."/>
            <person name="Yang D."/>
            <person name="Bader C.D."/>
            <person name="Teijaro C.N."/>
            <person name="Fluegel L."/>
            <person name="Davis C.M."/>
            <person name="Simpson J.R."/>
            <person name="Lauterbach L."/>
            <person name="Steele A.D."/>
            <person name="Gui C."/>
            <person name="Meng S."/>
            <person name="Li G."/>
            <person name="Viehrig K."/>
            <person name="Ye F."/>
            <person name="Su P."/>
            <person name="Kiefer A.F."/>
            <person name="Nichols A."/>
            <person name="Cepeda A.J."/>
            <person name="Yan W."/>
            <person name="Fan B."/>
            <person name="Jiang Y."/>
            <person name="Adhikari A."/>
            <person name="Zheng C.-J."/>
            <person name="Schuster L."/>
            <person name="Cowan T.M."/>
            <person name="Smanski M.J."/>
            <person name="Chevrette M.G."/>
            <person name="De Carvalho L.P.S."/>
            <person name="Shen B."/>
        </authorList>
    </citation>
    <scope>NUCLEOTIDE SEQUENCE [LARGE SCALE GENOMIC DNA]</scope>
    <source>
        <strain evidence="2 3">NPDC050545</strain>
    </source>
</reference>
<organism evidence="2 3">
    <name type="scientific">Nonomuraea typhae</name>
    <dbReference type="NCBI Taxonomy" id="2603600"/>
    <lineage>
        <taxon>Bacteria</taxon>
        <taxon>Bacillati</taxon>
        <taxon>Actinomycetota</taxon>
        <taxon>Actinomycetes</taxon>
        <taxon>Streptosporangiales</taxon>
        <taxon>Streptosporangiaceae</taxon>
        <taxon>Nonomuraea</taxon>
    </lineage>
</organism>
<gene>
    <name evidence="2" type="ORF">ACIBG2_01165</name>
</gene>
<evidence type="ECO:0008006" key="4">
    <source>
        <dbReference type="Google" id="ProtNLM"/>
    </source>
</evidence>
<protein>
    <recommendedName>
        <fullName evidence="4">DUF5319 domain-containing protein</fullName>
    </recommendedName>
</protein>
<keyword evidence="3" id="KW-1185">Reference proteome</keyword>
<dbReference type="RefSeq" id="WP_397077785.1">
    <property type="nucleotide sequence ID" value="NZ_JBITGY010000001.1"/>
</dbReference>
<feature type="region of interest" description="Disordered" evidence="1">
    <location>
        <begin position="1"/>
        <end position="20"/>
    </location>
</feature>
<dbReference type="EMBL" id="JBITGY010000001">
    <property type="protein sequence ID" value="MFI6495960.1"/>
    <property type="molecule type" value="Genomic_DNA"/>
</dbReference>
<dbReference type="Proteomes" id="UP001612741">
    <property type="component" value="Unassembled WGS sequence"/>
</dbReference>
<accession>A0ABW7YJ87</accession>
<comment type="caution">
    <text evidence="2">The sequence shown here is derived from an EMBL/GenBank/DDBJ whole genome shotgun (WGS) entry which is preliminary data.</text>
</comment>
<sequence length="87" mass="9294">MRTPASAKIAPPFASAPDEPTIQMNFPTSPGFSSGANISQQTARELSLELLHALAQIEGGSLPLGEQCPICHAPADVECWYTHTMTR</sequence>
<name>A0ABW7YJ87_9ACTN</name>
<proteinExistence type="predicted"/>
<evidence type="ECO:0000313" key="3">
    <source>
        <dbReference type="Proteomes" id="UP001612741"/>
    </source>
</evidence>
<evidence type="ECO:0000256" key="1">
    <source>
        <dbReference type="SAM" id="MobiDB-lite"/>
    </source>
</evidence>
<evidence type="ECO:0000313" key="2">
    <source>
        <dbReference type="EMBL" id="MFI6495960.1"/>
    </source>
</evidence>